<feature type="chain" id="PRO_5023909257" evidence="1">
    <location>
        <begin position="28"/>
        <end position="82"/>
    </location>
</feature>
<accession>A0A5J6F4Y7</accession>
<dbReference type="EMBL" id="CP023702">
    <property type="protein sequence ID" value="QEU71076.1"/>
    <property type="molecule type" value="Genomic_DNA"/>
</dbReference>
<dbReference type="OrthoDB" id="4335436at2"/>
<evidence type="ECO:0000313" key="3">
    <source>
        <dbReference type="Proteomes" id="UP000326178"/>
    </source>
</evidence>
<gene>
    <name evidence="2" type="ORF">CP967_03065</name>
</gene>
<sequence>MRTRTWIAGLAAGVALLAGGSVATAQAAPASDTGTNRTAAVPGYVKYGTFSYSTCISLRDSYAGDAYCDGIGGGQYILWVWQ</sequence>
<name>A0A5J6F4Y7_9ACTN</name>
<keyword evidence="1" id="KW-0732">Signal</keyword>
<feature type="signal peptide" evidence="1">
    <location>
        <begin position="1"/>
        <end position="27"/>
    </location>
</feature>
<reference evidence="2 3" key="1">
    <citation type="submission" date="2017-09" db="EMBL/GenBank/DDBJ databases">
        <authorList>
            <person name="Lee N."/>
            <person name="Cho B.-K."/>
        </authorList>
    </citation>
    <scope>NUCLEOTIDE SEQUENCE [LARGE SCALE GENOMIC DNA]</scope>
    <source>
        <strain evidence="2 3">ATCC 12769</strain>
    </source>
</reference>
<keyword evidence="3" id="KW-1185">Reference proteome</keyword>
<evidence type="ECO:0000313" key="2">
    <source>
        <dbReference type="EMBL" id="QEU71076.1"/>
    </source>
</evidence>
<dbReference type="RefSeq" id="WP_150486433.1">
    <property type="nucleotide sequence ID" value="NZ_BMUV01000017.1"/>
</dbReference>
<dbReference type="Proteomes" id="UP000326178">
    <property type="component" value="Chromosome"/>
</dbReference>
<dbReference type="AlphaFoldDB" id="A0A5J6F4Y7"/>
<protein>
    <submittedName>
        <fullName evidence="2">Uncharacterized protein</fullName>
    </submittedName>
</protein>
<organism evidence="2 3">
    <name type="scientific">Streptomyces nitrosporeus</name>
    <dbReference type="NCBI Taxonomy" id="28894"/>
    <lineage>
        <taxon>Bacteria</taxon>
        <taxon>Bacillati</taxon>
        <taxon>Actinomycetota</taxon>
        <taxon>Actinomycetes</taxon>
        <taxon>Kitasatosporales</taxon>
        <taxon>Streptomycetaceae</taxon>
        <taxon>Streptomyces</taxon>
    </lineage>
</organism>
<dbReference type="KEGG" id="snk:CP967_03065"/>
<evidence type="ECO:0000256" key="1">
    <source>
        <dbReference type="SAM" id="SignalP"/>
    </source>
</evidence>
<proteinExistence type="predicted"/>